<protein>
    <submittedName>
        <fullName evidence="2">Lct26</fullName>
    </submittedName>
</protein>
<dbReference type="PROSITE" id="PS50075">
    <property type="entry name" value="CARRIER"/>
    <property type="match status" value="1"/>
</dbReference>
<dbReference type="Pfam" id="PF00550">
    <property type="entry name" value="PP-binding"/>
    <property type="match status" value="1"/>
</dbReference>
<dbReference type="InterPro" id="IPR036736">
    <property type="entry name" value="ACP-like_sf"/>
</dbReference>
<evidence type="ECO:0000259" key="1">
    <source>
        <dbReference type="PROSITE" id="PS50075"/>
    </source>
</evidence>
<organism evidence="2">
    <name type="scientific">Streptomyces rishiriensis</name>
    <dbReference type="NCBI Taxonomy" id="68264"/>
    <lineage>
        <taxon>Bacteria</taxon>
        <taxon>Bacillati</taxon>
        <taxon>Actinomycetota</taxon>
        <taxon>Actinomycetes</taxon>
        <taxon>Kitasatosporales</taxon>
        <taxon>Streptomycetaceae</taxon>
        <taxon>Streptomyces</taxon>
    </lineage>
</organism>
<gene>
    <name evidence="2" type="primary">lct26</name>
</gene>
<evidence type="ECO:0000313" key="2">
    <source>
        <dbReference type="EMBL" id="ABX71109.1"/>
    </source>
</evidence>
<dbReference type="SUPFAM" id="SSF47336">
    <property type="entry name" value="ACP-like"/>
    <property type="match status" value="1"/>
</dbReference>
<sequence>MAPTGVTRSRLHDILATHIGLEPEVVDGATDSSLADLGVDSIGLIELQKAVSDEYDTELPDEAHAWSLDQIIDHLNSTTRKAS</sequence>
<proteinExistence type="predicted"/>
<dbReference type="InterPro" id="IPR009081">
    <property type="entry name" value="PP-bd_ACP"/>
</dbReference>
<name>B0LJ09_STRRH</name>
<reference evidence="2" key="2">
    <citation type="journal article" date="2008" name="Antimicrob. Agents Chemother.">
        <title>Biosynthetic investigations of lactonamycin and lactonamycin z: cloning of the biosynthetic gene clusters and discovery of an unusual starter unit.</title>
        <authorList>
            <person name="Zhang X."/>
            <person name="Alemany L.B."/>
            <person name="Fiedler H.P."/>
            <person name="Goodfellow M."/>
            <person name="Parry R.J."/>
        </authorList>
    </citation>
    <scope>NUCLEOTIDE SEQUENCE</scope>
    <source>
        <strain evidence="2">MJ773-88K4</strain>
    </source>
</reference>
<feature type="domain" description="Carrier" evidence="1">
    <location>
        <begin position="5"/>
        <end position="82"/>
    </location>
</feature>
<accession>B0LJ09</accession>
<dbReference type="Gene3D" id="1.10.1200.10">
    <property type="entry name" value="ACP-like"/>
    <property type="match status" value="1"/>
</dbReference>
<dbReference type="AlphaFoldDB" id="B0LJ09"/>
<reference evidence="2" key="1">
    <citation type="submission" date="2007-09" db="EMBL/GenBank/DDBJ databases">
        <authorList>
            <person name="Zhang X.J."/>
            <person name="Alemany L.B."/>
            <person name="Fiedler H.-P."/>
            <person name="Goodfellow M."/>
            <person name="Parry R.J."/>
        </authorList>
    </citation>
    <scope>NUCLEOTIDE SEQUENCE</scope>
    <source>
        <strain evidence="2">MJ773-88K4</strain>
    </source>
</reference>
<dbReference type="EMBL" id="EU147298">
    <property type="protein sequence ID" value="ABX71109.1"/>
    <property type="molecule type" value="Genomic_DNA"/>
</dbReference>